<dbReference type="PRINTS" id="PR00598">
    <property type="entry name" value="HTHMARR"/>
</dbReference>
<dbReference type="InterPro" id="IPR039422">
    <property type="entry name" value="MarR/SlyA-like"/>
</dbReference>
<accession>A0A656QBA0</accession>
<proteinExistence type="predicted"/>
<feature type="domain" description="HTH marR-type" evidence="1">
    <location>
        <begin position="1"/>
        <end position="147"/>
    </location>
</feature>
<dbReference type="InterPro" id="IPR036388">
    <property type="entry name" value="WH-like_DNA-bd_sf"/>
</dbReference>
<evidence type="ECO:0000259" key="1">
    <source>
        <dbReference type="PROSITE" id="PS50995"/>
    </source>
</evidence>
<dbReference type="PANTHER" id="PTHR33164">
    <property type="entry name" value="TRANSCRIPTIONAL REGULATOR, MARR FAMILY"/>
    <property type="match status" value="1"/>
</dbReference>
<dbReference type="Pfam" id="PF12802">
    <property type="entry name" value="MarR_2"/>
    <property type="match status" value="1"/>
</dbReference>
<gene>
    <name evidence="2" type="ORF">BG60_24285</name>
</gene>
<dbReference type="PANTHER" id="PTHR33164:SF87">
    <property type="entry name" value="MULTIPLE ANTIBIOTIC RESISTANCE PROTEIN MARR"/>
    <property type="match status" value="1"/>
</dbReference>
<organism evidence="2 3">
    <name type="scientific">Caballeronia zhejiangensis</name>
    <dbReference type="NCBI Taxonomy" id="871203"/>
    <lineage>
        <taxon>Bacteria</taxon>
        <taxon>Pseudomonadati</taxon>
        <taxon>Pseudomonadota</taxon>
        <taxon>Betaproteobacteria</taxon>
        <taxon>Burkholderiales</taxon>
        <taxon>Burkholderiaceae</taxon>
        <taxon>Caballeronia</taxon>
    </lineage>
</organism>
<dbReference type="GO" id="GO:0003700">
    <property type="term" value="F:DNA-binding transcription factor activity"/>
    <property type="evidence" value="ECO:0007669"/>
    <property type="project" value="InterPro"/>
</dbReference>
<name>A0A656QBA0_9BURK</name>
<keyword evidence="3" id="KW-1185">Reference proteome</keyword>
<dbReference type="PROSITE" id="PS50995">
    <property type="entry name" value="HTH_MARR_2"/>
    <property type="match status" value="1"/>
</dbReference>
<protein>
    <recommendedName>
        <fullName evidence="1">HTH marR-type domain-containing protein</fullName>
    </recommendedName>
</protein>
<evidence type="ECO:0000313" key="3">
    <source>
        <dbReference type="Proteomes" id="UP000027451"/>
    </source>
</evidence>
<dbReference type="AlphaFoldDB" id="A0A656QBA0"/>
<dbReference type="Gene3D" id="1.10.10.10">
    <property type="entry name" value="Winged helix-like DNA-binding domain superfamily/Winged helix DNA-binding domain"/>
    <property type="match status" value="1"/>
</dbReference>
<comment type="caution">
    <text evidence="2">The sequence shown here is derived from an EMBL/GenBank/DDBJ whole genome shotgun (WGS) entry which is preliminary data.</text>
</comment>
<dbReference type="GO" id="GO:0006950">
    <property type="term" value="P:response to stress"/>
    <property type="evidence" value="ECO:0007669"/>
    <property type="project" value="TreeGrafter"/>
</dbReference>
<dbReference type="Proteomes" id="UP000027451">
    <property type="component" value="Unassembled WGS sequence"/>
</dbReference>
<dbReference type="InterPro" id="IPR000835">
    <property type="entry name" value="HTH_MarR-typ"/>
</dbReference>
<dbReference type="InterPro" id="IPR036390">
    <property type="entry name" value="WH_DNA-bd_sf"/>
</dbReference>
<dbReference type="EMBL" id="JFHD01000038">
    <property type="protein sequence ID" value="KDR26122.1"/>
    <property type="molecule type" value="Genomic_DNA"/>
</dbReference>
<dbReference type="SUPFAM" id="SSF46785">
    <property type="entry name" value="Winged helix' DNA-binding domain"/>
    <property type="match status" value="1"/>
</dbReference>
<dbReference type="SMART" id="SM00347">
    <property type="entry name" value="HTH_MARR"/>
    <property type="match status" value="1"/>
</dbReference>
<sequence>MILDAEMDLDFLPEHIVHHYHLLNFDLARLHARLFEGTPIERRNAKLTTLVVASLNPGVTQSVFAKLIGQDSSAMTRIVDDLVSDGLLVRAPSPHGRRAIALDITVEGRAALAEYRQIAKQCEQEFTAPLTAEEKKQALHILRKLRRYHSPCTDAIGQDGT</sequence>
<evidence type="ECO:0000313" key="2">
    <source>
        <dbReference type="EMBL" id="KDR26122.1"/>
    </source>
</evidence>
<reference evidence="2 3" key="1">
    <citation type="submission" date="2014-03" db="EMBL/GenBank/DDBJ databases">
        <title>Draft Genome Sequences of Four Burkholderia Strains.</title>
        <authorList>
            <person name="Liu X.Y."/>
            <person name="Li C.X."/>
            <person name="Xu J.H."/>
        </authorList>
    </citation>
    <scope>NUCLEOTIDE SEQUENCE [LARGE SCALE GENOMIC DNA]</scope>
    <source>
        <strain evidence="2 3">OP-1</strain>
    </source>
</reference>